<proteinExistence type="predicted"/>
<name>A0A6J5NBR2_9CAUD</name>
<sequence>MARSLRTILNEANPNKIASGLQVARLGSLLGQIPVFTKGAVATHVMVLPESKRARVILAAYATAGSVTGSMTPVPGGAPTTGQVGITATGNIVFATADAVTAAEVYYLTVEGEVIEEVVPVVSHLATPSQNRAAVLLLEATALTGTLPGAKTVDFRGAAIATTEAGINVLGTGVTFATADAVTNARIKYVATPGVGQAKNALGANLDSVDRNF</sequence>
<accession>A0A6J5NBR2</accession>
<organism evidence="1">
    <name type="scientific">uncultured Caudovirales phage</name>
    <dbReference type="NCBI Taxonomy" id="2100421"/>
    <lineage>
        <taxon>Viruses</taxon>
        <taxon>Duplodnaviria</taxon>
        <taxon>Heunggongvirae</taxon>
        <taxon>Uroviricota</taxon>
        <taxon>Caudoviricetes</taxon>
        <taxon>Peduoviridae</taxon>
        <taxon>Maltschvirus</taxon>
        <taxon>Maltschvirus maltsch</taxon>
    </lineage>
</organism>
<gene>
    <name evidence="1" type="ORF">UFOVP650_46</name>
</gene>
<evidence type="ECO:0000313" key="1">
    <source>
        <dbReference type="EMBL" id="CAB4154901.1"/>
    </source>
</evidence>
<dbReference type="EMBL" id="LR796623">
    <property type="protein sequence ID" value="CAB4154901.1"/>
    <property type="molecule type" value="Genomic_DNA"/>
</dbReference>
<reference evidence="1" key="1">
    <citation type="submission" date="2020-04" db="EMBL/GenBank/DDBJ databases">
        <authorList>
            <person name="Chiriac C."/>
            <person name="Salcher M."/>
            <person name="Ghai R."/>
            <person name="Kavagutti S V."/>
        </authorList>
    </citation>
    <scope>NUCLEOTIDE SEQUENCE</scope>
</reference>
<protein>
    <submittedName>
        <fullName evidence="1">Uncharacterized protein</fullName>
    </submittedName>
</protein>